<proteinExistence type="predicted"/>
<reference evidence="3" key="2">
    <citation type="submission" date="2025-08" db="UniProtKB">
        <authorList>
            <consortium name="RefSeq"/>
        </authorList>
    </citation>
    <scope>IDENTIFICATION</scope>
</reference>
<dbReference type="SUPFAM" id="SSF56672">
    <property type="entry name" value="DNA/RNA polymerases"/>
    <property type="match status" value="1"/>
</dbReference>
<protein>
    <recommendedName>
        <fullName evidence="4">Reverse transcriptase domain-containing protein</fullName>
    </recommendedName>
</protein>
<reference evidence="2" key="1">
    <citation type="submission" date="2025-05" db="UniProtKB">
        <authorList>
            <consortium name="RefSeq"/>
        </authorList>
    </citation>
    <scope>NUCLEOTIDE SEQUENCE [LARGE SCALE GENOMIC DNA]</scope>
</reference>
<sequence>MATGRVAGGKKKKKDAAVAPLRQAGSRSGRGGEERAASPRGATKIISIKVSLFPPSLRPPLLPQLRLRPFFWLRSSDVTVPRFETVGMAATGGPTRPWEGAQACLVREKRVSLERVGTRVSGNPMHGRLGTASSVAEKASSRVAIPFRVVSTLYVKLEFSLQSTKPGSCIPWNCNVNYPDVYLFYSKGIGDETHAFGTATEGVYLRTRSDGKLFNLSRLRAKTKVQLKCMRDFLFADDAAIVAHSAEDLQQLINRFSKACQDFGLTISLKKTQVMGQGVDSPPSITISTQELEVVHDFVYLGSTISDTLSLDVELDKRIGKAATMFSRLTKRVWLNKKLTTHTKIQVYRACVLSTLLYCSESWTICARQERKLNTFHMCCLQRIFGITWQDKVPNRVVLERAGIFSMNTLLKQRRLRWLGHVVRMADGRIPKDLLYGELVQGNRPRGRPQLRYKDICKRDLKALGMDLNRWETLTSERSAWRQALHHGLSQFEETLAQQAELFNLSSDFRGGAMEVKAEGILGALGTPV</sequence>
<evidence type="ECO:0000256" key="1">
    <source>
        <dbReference type="SAM" id="MobiDB-lite"/>
    </source>
</evidence>
<dbReference type="Proteomes" id="UP001652642">
    <property type="component" value="Chromosome 2"/>
</dbReference>
<evidence type="ECO:0000313" key="2">
    <source>
        <dbReference type="Proteomes" id="UP001652642"/>
    </source>
</evidence>
<feature type="region of interest" description="Disordered" evidence="1">
    <location>
        <begin position="1"/>
        <end position="40"/>
    </location>
</feature>
<accession>A0ABM5FCN5</accession>
<dbReference type="PANTHER" id="PTHR47027">
    <property type="entry name" value="REVERSE TRANSCRIPTASE DOMAIN-CONTAINING PROTEIN"/>
    <property type="match status" value="1"/>
</dbReference>
<dbReference type="PANTHER" id="PTHR47027:SF20">
    <property type="entry name" value="REVERSE TRANSCRIPTASE-LIKE PROTEIN WITH RNA-DIRECTED DNA POLYMERASE DOMAIN"/>
    <property type="match status" value="1"/>
</dbReference>
<dbReference type="RefSeq" id="XP_072843158.1">
    <property type="nucleotide sequence ID" value="XM_072987057.1"/>
</dbReference>
<dbReference type="GeneID" id="140703695"/>
<dbReference type="InterPro" id="IPR043502">
    <property type="entry name" value="DNA/RNA_pol_sf"/>
</dbReference>
<evidence type="ECO:0000313" key="3">
    <source>
        <dbReference type="RefSeq" id="XP_072843158.1"/>
    </source>
</evidence>
<gene>
    <name evidence="3" type="primary">LOC140703695</name>
</gene>
<keyword evidence="2" id="KW-1185">Reference proteome</keyword>
<organism evidence="2 3">
    <name type="scientific">Pogona vitticeps</name>
    <name type="common">central bearded dragon</name>
    <dbReference type="NCBI Taxonomy" id="103695"/>
    <lineage>
        <taxon>Eukaryota</taxon>
        <taxon>Metazoa</taxon>
        <taxon>Chordata</taxon>
        <taxon>Craniata</taxon>
        <taxon>Vertebrata</taxon>
        <taxon>Euteleostomi</taxon>
        <taxon>Lepidosauria</taxon>
        <taxon>Squamata</taxon>
        <taxon>Bifurcata</taxon>
        <taxon>Unidentata</taxon>
        <taxon>Episquamata</taxon>
        <taxon>Toxicofera</taxon>
        <taxon>Iguania</taxon>
        <taxon>Acrodonta</taxon>
        <taxon>Agamidae</taxon>
        <taxon>Amphibolurinae</taxon>
        <taxon>Pogona</taxon>
    </lineage>
</organism>
<evidence type="ECO:0008006" key="4">
    <source>
        <dbReference type="Google" id="ProtNLM"/>
    </source>
</evidence>
<name>A0ABM5FCN5_9SAUR</name>